<gene>
    <name evidence="2" type="ORF">S03H2_22733</name>
</gene>
<protein>
    <submittedName>
        <fullName evidence="2">Uncharacterized protein</fullName>
    </submittedName>
</protein>
<sequence length="67" mass="7916">MKSKKWTERPLGEMKADEGETSLVPTLNEVLESRNFVRLLLKEYKRERKPFKSSVRLRTLKVVKPLT</sequence>
<organism evidence="2">
    <name type="scientific">marine sediment metagenome</name>
    <dbReference type="NCBI Taxonomy" id="412755"/>
    <lineage>
        <taxon>unclassified sequences</taxon>
        <taxon>metagenomes</taxon>
        <taxon>ecological metagenomes</taxon>
    </lineage>
</organism>
<comment type="caution">
    <text evidence="2">The sequence shown here is derived from an EMBL/GenBank/DDBJ whole genome shotgun (WGS) entry which is preliminary data.</text>
</comment>
<dbReference type="AlphaFoldDB" id="X1F3B7"/>
<evidence type="ECO:0000313" key="2">
    <source>
        <dbReference type="EMBL" id="GAH39427.1"/>
    </source>
</evidence>
<evidence type="ECO:0000256" key="1">
    <source>
        <dbReference type="SAM" id="MobiDB-lite"/>
    </source>
</evidence>
<proteinExistence type="predicted"/>
<name>X1F3B7_9ZZZZ</name>
<accession>X1F3B7</accession>
<feature type="region of interest" description="Disordered" evidence="1">
    <location>
        <begin position="1"/>
        <end position="20"/>
    </location>
</feature>
<dbReference type="EMBL" id="BARU01012295">
    <property type="protein sequence ID" value="GAH39427.1"/>
    <property type="molecule type" value="Genomic_DNA"/>
</dbReference>
<reference evidence="2" key="1">
    <citation type="journal article" date="2014" name="Front. Microbiol.">
        <title>High frequency of phylogenetically diverse reductive dehalogenase-homologous genes in deep subseafloor sedimentary metagenomes.</title>
        <authorList>
            <person name="Kawai M."/>
            <person name="Futagami T."/>
            <person name="Toyoda A."/>
            <person name="Takaki Y."/>
            <person name="Nishi S."/>
            <person name="Hori S."/>
            <person name="Arai W."/>
            <person name="Tsubouchi T."/>
            <person name="Morono Y."/>
            <person name="Uchiyama I."/>
            <person name="Ito T."/>
            <person name="Fujiyama A."/>
            <person name="Inagaki F."/>
            <person name="Takami H."/>
        </authorList>
    </citation>
    <scope>NUCLEOTIDE SEQUENCE</scope>
    <source>
        <strain evidence="2">Expedition CK06-06</strain>
    </source>
</reference>
<feature type="compositionally biased region" description="Basic and acidic residues" evidence="1">
    <location>
        <begin position="1"/>
        <end position="18"/>
    </location>
</feature>